<dbReference type="AlphaFoldDB" id="A0A2P6S2L1"/>
<dbReference type="Gramene" id="PRQ52924">
    <property type="protein sequence ID" value="PRQ52924"/>
    <property type="gene ID" value="RchiOBHm_Chr2g0160841"/>
</dbReference>
<dbReference type="OMA" id="CFTYSET"/>
<dbReference type="PANTHER" id="PTHR46023:SF6">
    <property type="entry name" value="LIPASE CLASS 3 FAMILY PROTEIN"/>
    <property type="match status" value="1"/>
</dbReference>
<sequence>MAAVAAARAAVILYYMFGRRASSKRRFLQVEISEEEACRRPAQAPATWIESMSTLSDTLCFTYSETIGKWPISDLIFSINYLMCRQGNLQVASVYAGSDCV</sequence>
<organism evidence="2 3">
    <name type="scientific">Rosa chinensis</name>
    <name type="common">China rose</name>
    <dbReference type="NCBI Taxonomy" id="74649"/>
    <lineage>
        <taxon>Eukaryota</taxon>
        <taxon>Viridiplantae</taxon>
        <taxon>Streptophyta</taxon>
        <taxon>Embryophyta</taxon>
        <taxon>Tracheophyta</taxon>
        <taxon>Spermatophyta</taxon>
        <taxon>Magnoliopsida</taxon>
        <taxon>eudicotyledons</taxon>
        <taxon>Gunneridae</taxon>
        <taxon>Pentapetalae</taxon>
        <taxon>rosids</taxon>
        <taxon>fabids</taxon>
        <taxon>Rosales</taxon>
        <taxon>Rosaceae</taxon>
        <taxon>Rosoideae</taxon>
        <taxon>Rosoideae incertae sedis</taxon>
        <taxon>Rosa</taxon>
    </lineage>
</organism>
<dbReference type="STRING" id="74649.A0A2P6S2L1"/>
<dbReference type="Pfam" id="PF03893">
    <property type="entry name" value="Lipase3_N"/>
    <property type="match status" value="1"/>
</dbReference>
<dbReference type="EMBL" id="PDCK01000040">
    <property type="protein sequence ID" value="PRQ52924.1"/>
    <property type="molecule type" value="Genomic_DNA"/>
</dbReference>
<dbReference type="GO" id="GO:0016042">
    <property type="term" value="P:lipid catabolic process"/>
    <property type="evidence" value="ECO:0007669"/>
    <property type="project" value="InterPro"/>
</dbReference>
<feature type="domain" description="Mono-/di-acylglycerol lipase N-terminal" evidence="1">
    <location>
        <begin position="39"/>
        <end position="97"/>
    </location>
</feature>
<gene>
    <name evidence="2" type="ORF">RchiOBHm_Chr2g0160841</name>
</gene>
<proteinExistence type="predicted"/>
<protein>
    <submittedName>
        <fullName evidence="2">Putative mono-/di-acylglycerol lipase</fullName>
    </submittedName>
</protein>
<evidence type="ECO:0000259" key="1">
    <source>
        <dbReference type="Pfam" id="PF03893"/>
    </source>
</evidence>
<accession>A0A2P6S2L1</accession>
<evidence type="ECO:0000313" key="3">
    <source>
        <dbReference type="Proteomes" id="UP000238479"/>
    </source>
</evidence>
<comment type="caution">
    <text evidence="2">The sequence shown here is derived from an EMBL/GenBank/DDBJ whole genome shotgun (WGS) entry which is preliminary data.</text>
</comment>
<evidence type="ECO:0000313" key="2">
    <source>
        <dbReference type="EMBL" id="PRQ52924.1"/>
    </source>
</evidence>
<name>A0A2P6S2L1_ROSCH</name>
<dbReference type="PANTHER" id="PTHR46023">
    <property type="entry name" value="LIPASE CLASS 3 PROTEIN-LIKE"/>
    <property type="match status" value="1"/>
</dbReference>
<keyword evidence="3" id="KW-1185">Reference proteome</keyword>
<dbReference type="InterPro" id="IPR005592">
    <property type="entry name" value="Mono/diacylglycerol_lipase_N"/>
</dbReference>
<reference evidence="2 3" key="1">
    <citation type="journal article" date="2018" name="Nat. Genet.">
        <title>The Rosa genome provides new insights in the design of modern roses.</title>
        <authorList>
            <person name="Bendahmane M."/>
        </authorList>
    </citation>
    <scope>NUCLEOTIDE SEQUENCE [LARGE SCALE GENOMIC DNA]</scope>
    <source>
        <strain evidence="3">cv. Old Blush</strain>
    </source>
</reference>
<dbReference type="Proteomes" id="UP000238479">
    <property type="component" value="Chromosome 2"/>
</dbReference>